<dbReference type="STRING" id="660521.SAMN04487949_0055"/>
<proteinExistence type="predicted"/>
<dbReference type="Proteomes" id="UP000199451">
    <property type="component" value="Unassembled WGS sequence"/>
</dbReference>
<feature type="region of interest" description="Disordered" evidence="2">
    <location>
        <begin position="339"/>
        <end position="382"/>
    </location>
</feature>
<protein>
    <submittedName>
        <fullName evidence="3">Uncharacterized protein</fullName>
    </submittedName>
</protein>
<dbReference type="InterPro" id="IPR055542">
    <property type="entry name" value="DUF7118"/>
</dbReference>
<gene>
    <name evidence="3" type="ORF">SAMN04487949_0055</name>
</gene>
<dbReference type="Pfam" id="PF23432">
    <property type="entry name" value="DUF7118"/>
    <property type="match status" value="1"/>
</dbReference>
<reference evidence="4" key="1">
    <citation type="submission" date="2016-10" db="EMBL/GenBank/DDBJ databases">
        <authorList>
            <person name="Varghese N."/>
            <person name="Submissions S."/>
        </authorList>
    </citation>
    <scope>NUCLEOTIDE SEQUENCE [LARGE SCALE GENOMIC DNA]</scope>
    <source>
        <strain evidence="4">CGMCC 1.10119</strain>
    </source>
</reference>
<evidence type="ECO:0000256" key="2">
    <source>
        <dbReference type="SAM" id="MobiDB-lite"/>
    </source>
</evidence>
<keyword evidence="4" id="KW-1185">Reference proteome</keyword>
<dbReference type="AlphaFoldDB" id="A0A1G9NPZ9"/>
<organism evidence="3 4">
    <name type="scientific">Halogranum gelatinilyticum</name>
    <dbReference type="NCBI Taxonomy" id="660521"/>
    <lineage>
        <taxon>Archaea</taxon>
        <taxon>Methanobacteriati</taxon>
        <taxon>Methanobacteriota</taxon>
        <taxon>Stenosarchaea group</taxon>
        <taxon>Halobacteria</taxon>
        <taxon>Halobacteriales</taxon>
        <taxon>Haloferacaceae</taxon>
    </lineage>
</organism>
<name>A0A1G9NPZ9_9EURY</name>
<dbReference type="OrthoDB" id="204360at2157"/>
<sequence length="382" mass="43288">MSDSAPADADADVPASVAELRAAHDRLETVEREVDDLGESTVERVADAHRQATKLLDNYADSATGSGDFKAYLQFQNEFIGLVDELPEDIPHYDAFETASDRMDKRRLSEGDFAFARETLEPAAETAELLADREDARDGYSRARRDVEKRLDDVETRLDDLERLQRLGDADLDAPVDDLREPIVAYNDAVRSDFQTFRREASARDFFDFLDATTAYPLVDFETPPDDLRGYVDDNPAGEESVAQLLDYADYSASKLSHYVEDASALKTNVAVHRTYLERLDATPLTVEWPPAPAEELRYRVDELVAVVGRFASEETVAQTRELRDLTTREDYERLRTSAEAREQLTDEEREQLASGAVEEELSTLRTEREQLQEALETYPRR</sequence>
<evidence type="ECO:0000256" key="1">
    <source>
        <dbReference type="SAM" id="Coils"/>
    </source>
</evidence>
<keyword evidence="1" id="KW-0175">Coiled coil</keyword>
<evidence type="ECO:0000313" key="4">
    <source>
        <dbReference type="Proteomes" id="UP000199451"/>
    </source>
</evidence>
<feature type="coiled-coil region" evidence="1">
    <location>
        <begin position="137"/>
        <end position="164"/>
    </location>
</feature>
<dbReference type="RefSeq" id="WP_089692927.1">
    <property type="nucleotide sequence ID" value="NZ_FNHL01000001.1"/>
</dbReference>
<dbReference type="EMBL" id="FNHL01000001">
    <property type="protein sequence ID" value="SDL88469.1"/>
    <property type="molecule type" value="Genomic_DNA"/>
</dbReference>
<accession>A0A1G9NPZ9</accession>
<evidence type="ECO:0000313" key="3">
    <source>
        <dbReference type="EMBL" id="SDL88469.1"/>
    </source>
</evidence>